<evidence type="ECO:0000256" key="7">
    <source>
        <dbReference type="ARBA" id="ARBA00023014"/>
    </source>
</evidence>
<evidence type="ECO:0000256" key="8">
    <source>
        <dbReference type="ARBA" id="ARBA00034078"/>
    </source>
</evidence>
<dbReference type="InterPro" id="IPR001041">
    <property type="entry name" value="2Fe-2S_ferredoxin-type"/>
</dbReference>
<evidence type="ECO:0000256" key="4">
    <source>
        <dbReference type="ARBA" id="ARBA00022723"/>
    </source>
</evidence>
<sequence>MMTVLRRVAIEDKDWVFDTDNSQSLLLAAQAAGIRLPSSCRNGTCRTCLCQLAGGSVRYLIEWPGLSLDEKREGYILPCVALAESDLVLRVPAARRIE</sequence>
<evidence type="ECO:0000256" key="1">
    <source>
        <dbReference type="ARBA" id="ARBA00007874"/>
    </source>
</evidence>
<dbReference type="PANTHER" id="PTHR43112:SF3">
    <property type="entry name" value="FERREDOXIN-2, CHLOROPLASTIC"/>
    <property type="match status" value="1"/>
</dbReference>
<dbReference type="AlphaFoldDB" id="A0A1I4KA72"/>
<evidence type="ECO:0000256" key="3">
    <source>
        <dbReference type="ARBA" id="ARBA00022714"/>
    </source>
</evidence>
<feature type="domain" description="2Fe-2S ferredoxin-type" evidence="9">
    <location>
        <begin position="6"/>
        <end position="95"/>
    </location>
</feature>
<keyword evidence="5" id="KW-0249">Electron transport</keyword>
<accession>A0A1I4KA72</accession>
<dbReference type="Proteomes" id="UP000199470">
    <property type="component" value="Unassembled WGS sequence"/>
</dbReference>
<dbReference type="InterPro" id="IPR036010">
    <property type="entry name" value="2Fe-2S_ferredoxin-like_sf"/>
</dbReference>
<keyword evidence="11" id="KW-1185">Reference proteome</keyword>
<evidence type="ECO:0000256" key="2">
    <source>
        <dbReference type="ARBA" id="ARBA00022448"/>
    </source>
</evidence>
<organism evidence="10 11">
    <name type="scientific">Rugamonas rubra</name>
    <dbReference type="NCBI Taxonomy" id="758825"/>
    <lineage>
        <taxon>Bacteria</taxon>
        <taxon>Pseudomonadati</taxon>
        <taxon>Pseudomonadota</taxon>
        <taxon>Betaproteobacteria</taxon>
        <taxon>Burkholderiales</taxon>
        <taxon>Oxalobacteraceae</taxon>
        <taxon>Telluria group</taxon>
        <taxon>Rugamonas</taxon>
    </lineage>
</organism>
<evidence type="ECO:0000256" key="6">
    <source>
        <dbReference type="ARBA" id="ARBA00023004"/>
    </source>
</evidence>
<evidence type="ECO:0000313" key="11">
    <source>
        <dbReference type="Proteomes" id="UP000199470"/>
    </source>
</evidence>
<evidence type="ECO:0000259" key="9">
    <source>
        <dbReference type="PROSITE" id="PS51085"/>
    </source>
</evidence>
<evidence type="ECO:0000256" key="5">
    <source>
        <dbReference type="ARBA" id="ARBA00022982"/>
    </source>
</evidence>
<keyword evidence="4" id="KW-0479">Metal-binding</keyword>
<dbReference type="Pfam" id="PF00111">
    <property type="entry name" value="Fer2"/>
    <property type="match status" value="1"/>
</dbReference>
<dbReference type="EMBL" id="FOTW01000007">
    <property type="protein sequence ID" value="SFL75715.1"/>
    <property type="molecule type" value="Genomic_DNA"/>
</dbReference>
<dbReference type="STRING" id="758825.SAMN02982985_01385"/>
<keyword evidence="3" id="KW-0001">2Fe-2S</keyword>
<protein>
    <submittedName>
        <fullName evidence="10">Ferredoxin</fullName>
    </submittedName>
</protein>
<proteinExistence type="inferred from homology"/>
<dbReference type="GO" id="GO:0051537">
    <property type="term" value="F:2 iron, 2 sulfur cluster binding"/>
    <property type="evidence" value="ECO:0007669"/>
    <property type="project" value="UniProtKB-KW"/>
</dbReference>
<dbReference type="PROSITE" id="PS51085">
    <property type="entry name" value="2FE2S_FER_2"/>
    <property type="match status" value="1"/>
</dbReference>
<keyword evidence="2" id="KW-0813">Transport</keyword>
<dbReference type="PANTHER" id="PTHR43112">
    <property type="entry name" value="FERREDOXIN"/>
    <property type="match status" value="1"/>
</dbReference>
<dbReference type="GO" id="GO:0046872">
    <property type="term" value="F:metal ion binding"/>
    <property type="evidence" value="ECO:0007669"/>
    <property type="project" value="UniProtKB-KW"/>
</dbReference>
<evidence type="ECO:0000313" key="10">
    <source>
        <dbReference type="EMBL" id="SFL75715.1"/>
    </source>
</evidence>
<dbReference type="CDD" id="cd00207">
    <property type="entry name" value="fer2"/>
    <property type="match status" value="1"/>
</dbReference>
<dbReference type="InterPro" id="IPR012675">
    <property type="entry name" value="Beta-grasp_dom_sf"/>
</dbReference>
<comment type="cofactor">
    <cofactor evidence="8">
        <name>[2Fe-2S] cluster</name>
        <dbReference type="ChEBI" id="CHEBI:190135"/>
    </cofactor>
</comment>
<gene>
    <name evidence="10" type="ORF">SAMN02982985_01385</name>
</gene>
<dbReference type="SUPFAM" id="SSF54292">
    <property type="entry name" value="2Fe-2S ferredoxin-like"/>
    <property type="match status" value="1"/>
</dbReference>
<keyword evidence="7" id="KW-0411">Iron-sulfur</keyword>
<keyword evidence="6" id="KW-0408">Iron</keyword>
<name>A0A1I4KA72_9BURK</name>
<comment type="similarity">
    <text evidence="1">Belongs to the 2Fe2S plant-type ferredoxin family.</text>
</comment>
<reference evidence="10 11" key="1">
    <citation type="submission" date="2016-10" db="EMBL/GenBank/DDBJ databases">
        <authorList>
            <person name="de Groot N.N."/>
        </authorList>
    </citation>
    <scope>NUCLEOTIDE SEQUENCE [LARGE SCALE GENOMIC DNA]</scope>
    <source>
        <strain evidence="10 11">ATCC 43154</strain>
    </source>
</reference>
<dbReference type="Gene3D" id="3.10.20.30">
    <property type="match status" value="1"/>
</dbReference>